<feature type="transmembrane region" description="Helical" evidence="1">
    <location>
        <begin position="122"/>
        <end position="143"/>
    </location>
</feature>
<keyword evidence="1" id="KW-0812">Transmembrane</keyword>
<dbReference type="RefSeq" id="WP_047184360.1">
    <property type="nucleotide sequence ID" value="NZ_JAHHXM010000008.1"/>
</dbReference>
<gene>
    <name evidence="2" type="ORF">AFL42_12095</name>
</gene>
<dbReference type="Proteomes" id="UP000037854">
    <property type="component" value="Unassembled WGS sequence"/>
</dbReference>
<evidence type="ECO:0000313" key="3">
    <source>
        <dbReference type="Proteomes" id="UP000037854"/>
    </source>
</evidence>
<keyword evidence="3" id="KW-1185">Reference proteome</keyword>
<sequence length="322" mass="37448">MKNNKKGFIWSRLFAFLAFIFLLITIYGNWLEHKEFMEEANNNIVEVKVIRKFAVVNLLEGPEFSIQIEAIPESHVPTKYNSSMIRVSQDFFERAEVGDSIAGFEADGEFYLESHLKEEIHIFYILLMIFSLYPAGYILYWMMKIKPIREGFGIIAKVLHLEKVGNFIITFVIFGGIVATLFYFSFTEGKDALENGYERFFGDNHAEANALILDKDVDLNSSLHGDHEYYISLMYRPANQDESIFIAKGVTWPTYNRYTDSIPIIYNVDNPYQVFVKDITFWDIVEIMMTDTVLIGTIAIILGILLSLIPYFLWRKKKYGHY</sequence>
<accession>A0ABR5MHL9</accession>
<reference evidence="2 3" key="1">
    <citation type="submission" date="2015-07" db="EMBL/GenBank/DDBJ databases">
        <title>High-quality draft genome sequence of Oceanobacillus caeni HM6, a bacillus isolated from a human feces.</title>
        <authorList>
            <person name="Kumar J."/>
            <person name="Verma M.K."/>
            <person name="Pandey R."/>
            <person name="Bhambi M."/>
            <person name="Chauhan N."/>
        </authorList>
    </citation>
    <scope>NUCLEOTIDE SEQUENCE [LARGE SCALE GENOMIC DNA]</scope>
    <source>
        <strain evidence="2 3">HM6</strain>
    </source>
</reference>
<feature type="transmembrane region" description="Helical" evidence="1">
    <location>
        <begin position="293"/>
        <end position="314"/>
    </location>
</feature>
<keyword evidence="1" id="KW-1133">Transmembrane helix</keyword>
<evidence type="ECO:0000313" key="2">
    <source>
        <dbReference type="EMBL" id="KPH73524.1"/>
    </source>
</evidence>
<protein>
    <submittedName>
        <fullName evidence="2">Uncharacterized protein</fullName>
    </submittedName>
</protein>
<name>A0ABR5MHL9_9BACI</name>
<dbReference type="EMBL" id="LGTK01000044">
    <property type="protein sequence ID" value="KPH73524.1"/>
    <property type="molecule type" value="Genomic_DNA"/>
</dbReference>
<proteinExistence type="predicted"/>
<keyword evidence="1" id="KW-0472">Membrane</keyword>
<organism evidence="2 3">
    <name type="scientific">Oceanobacillus caeni</name>
    <dbReference type="NCBI Taxonomy" id="405946"/>
    <lineage>
        <taxon>Bacteria</taxon>
        <taxon>Bacillati</taxon>
        <taxon>Bacillota</taxon>
        <taxon>Bacilli</taxon>
        <taxon>Bacillales</taxon>
        <taxon>Bacillaceae</taxon>
        <taxon>Oceanobacillus</taxon>
    </lineage>
</organism>
<feature type="transmembrane region" description="Helical" evidence="1">
    <location>
        <begin position="164"/>
        <end position="186"/>
    </location>
</feature>
<evidence type="ECO:0000256" key="1">
    <source>
        <dbReference type="SAM" id="Phobius"/>
    </source>
</evidence>
<comment type="caution">
    <text evidence="2">The sequence shown here is derived from an EMBL/GenBank/DDBJ whole genome shotgun (WGS) entry which is preliminary data.</text>
</comment>